<dbReference type="Proteomes" id="UP000244090">
    <property type="component" value="Unassembled WGS sequence"/>
</dbReference>
<keyword evidence="1" id="KW-0732">Signal</keyword>
<keyword evidence="3" id="KW-1185">Reference proteome</keyword>
<dbReference type="RefSeq" id="WP_108115021.1">
    <property type="nucleotide sequence ID" value="NZ_QBKT01000005.1"/>
</dbReference>
<evidence type="ECO:0000313" key="3">
    <source>
        <dbReference type="Proteomes" id="UP000244090"/>
    </source>
</evidence>
<organism evidence="2 3">
    <name type="scientific">Kordia periserrulae</name>
    <dbReference type="NCBI Taxonomy" id="701523"/>
    <lineage>
        <taxon>Bacteria</taxon>
        <taxon>Pseudomonadati</taxon>
        <taxon>Bacteroidota</taxon>
        <taxon>Flavobacteriia</taxon>
        <taxon>Flavobacteriales</taxon>
        <taxon>Flavobacteriaceae</taxon>
        <taxon>Kordia</taxon>
    </lineage>
</organism>
<protein>
    <recommendedName>
        <fullName evidence="4">Lipocalin-like protein</fullName>
    </recommendedName>
</protein>
<comment type="caution">
    <text evidence="2">The sequence shown here is derived from an EMBL/GenBank/DDBJ whole genome shotgun (WGS) entry which is preliminary data.</text>
</comment>
<dbReference type="AlphaFoldDB" id="A0A2T6BXT2"/>
<dbReference type="OrthoDB" id="1426588at2"/>
<evidence type="ECO:0008006" key="4">
    <source>
        <dbReference type="Google" id="ProtNLM"/>
    </source>
</evidence>
<feature type="chain" id="PRO_5015607707" description="Lipocalin-like protein" evidence="1">
    <location>
        <begin position="19"/>
        <end position="200"/>
    </location>
</feature>
<proteinExistence type="predicted"/>
<evidence type="ECO:0000313" key="2">
    <source>
        <dbReference type="EMBL" id="PTX60891.1"/>
    </source>
</evidence>
<dbReference type="EMBL" id="QBKT01000005">
    <property type="protein sequence ID" value="PTX60891.1"/>
    <property type="molecule type" value="Genomic_DNA"/>
</dbReference>
<gene>
    <name evidence="2" type="ORF">C8N46_10547</name>
</gene>
<accession>A0A2T6BXT2</accession>
<evidence type="ECO:0000256" key="1">
    <source>
        <dbReference type="SAM" id="SignalP"/>
    </source>
</evidence>
<name>A0A2T6BXT2_9FLAO</name>
<feature type="signal peptide" evidence="1">
    <location>
        <begin position="1"/>
        <end position="18"/>
    </location>
</feature>
<reference evidence="2 3" key="1">
    <citation type="submission" date="2018-04" db="EMBL/GenBank/DDBJ databases">
        <title>Genomic Encyclopedia of Archaeal and Bacterial Type Strains, Phase II (KMG-II): from individual species to whole genera.</title>
        <authorList>
            <person name="Goeker M."/>
        </authorList>
    </citation>
    <scope>NUCLEOTIDE SEQUENCE [LARGE SCALE GENOMIC DNA]</scope>
    <source>
        <strain evidence="2 3">DSM 25731</strain>
    </source>
</reference>
<sequence>MKKASLLLLIFISLTAFTCENEALDFEAEEAVNSNTNTNPALIVGTWQAVSLEATAESTITIAGVSTQSLSTIQGSNMDYRVILEENGMFTSEGSYDLITTVTADGVPPQTYTYPIESVEGSGTYQITGNMISFSNSFYDLQVGGTGTTTGQDSTPTQSEYSISADGQTLTIIQNDTQTQSEQGIEITANISGVSVFTRL</sequence>